<dbReference type="Reactome" id="R-SSC-909733">
    <property type="pathway name" value="Interferon alpha/beta signaling"/>
</dbReference>
<dbReference type="Reactome" id="R-SSC-912694">
    <property type="pathway name" value="Regulation of IFNA/IFNB signaling"/>
</dbReference>
<dbReference type="GO" id="GO:0043330">
    <property type="term" value="P:response to exogenous dsRNA"/>
    <property type="evidence" value="ECO:0000318"/>
    <property type="project" value="GO_Central"/>
</dbReference>
<dbReference type="SUPFAM" id="SSF47266">
    <property type="entry name" value="4-helical cytokines"/>
    <property type="match status" value="1"/>
</dbReference>
<dbReference type="FunFam" id="1.20.1250.10:FF:000001">
    <property type="entry name" value="Interferon alpha"/>
    <property type="match status" value="1"/>
</dbReference>
<evidence type="ECO:0000256" key="3">
    <source>
        <dbReference type="ARBA" id="ARBA00022514"/>
    </source>
</evidence>
<gene>
    <name evidence="11" type="primary">IFN-ALPHA-8</name>
</gene>
<dbReference type="Proteomes" id="UP000008227">
    <property type="component" value="Chromosome 1"/>
</dbReference>
<dbReference type="CDD" id="cd00095">
    <property type="entry name" value="IFab"/>
    <property type="match status" value="1"/>
</dbReference>
<dbReference type="PROSITE" id="PS00252">
    <property type="entry name" value="INTERFERON_A_B_D"/>
    <property type="match status" value="1"/>
</dbReference>
<dbReference type="GO" id="GO:0002323">
    <property type="term" value="P:natural killer cell activation involved in immune response"/>
    <property type="evidence" value="ECO:0000318"/>
    <property type="project" value="GO_Central"/>
</dbReference>
<keyword evidence="4" id="KW-0964">Secreted</keyword>
<name>A0A287BCH3_PIG</name>
<feature type="region of interest" description="Disordered" evidence="10">
    <location>
        <begin position="1"/>
        <end position="35"/>
    </location>
</feature>
<dbReference type="InterPro" id="IPR009079">
    <property type="entry name" value="4_helix_cytokine-like_core"/>
</dbReference>
<evidence type="ECO:0000256" key="1">
    <source>
        <dbReference type="ARBA" id="ARBA00004613"/>
    </source>
</evidence>
<reference evidence="11" key="3">
    <citation type="submission" date="2025-08" db="UniProtKB">
        <authorList>
            <consortium name="Ensembl"/>
        </authorList>
    </citation>
    <scope>IDENTIFICATION</scope>
</reference>
<keyword evidence="7" id="KW-1015">Disulfide bond</keyword>
<dbReference type="GO" id="GO:0060337">
    <property type="term" value="P:type I interferon-mediated signaling pathway"/>
    <property type="evidence" value="ECO:0000318"/>
    <property type="project" value="GO_Central"/>
</dbReference>
<evidence type="ECO:0000313" key="12">
    <source>
        <dbReference type="Proteomes" id="UP000008227"/>
    </source>
</evidence>
<evidence type="ECO:0000256" key="7">
    <source>
        <dbReference type="ARBA" id="ARBA00023157"/>
    </source>
</evidence>
<protein>
    <submittedName>
        <fullName evidence="11">Interferon-alpha-8</fullName>
    </submittedName>
</protein>
<evidence type="ECO:0000256" key="4">
    <source>
        <dbReference type="ARBA" id="ARBA00022525"/>
    </source>
</evidence>
<dbReference type="GO" id="GO:0006959">
    <property type="term" value="P:humoral immune response"/>
    <property type="evidence" value="ECO:0000318"/>
    <property type="project" value="GO_Central"/>
</dbReference>
<dbReference type="InParanoid" id="A0A287BCH3"/>
<dbReference type="Pfam" id="PF00143">
    <property type="entry name" value="Interferon"/>
    <property type="match status" value="1"/>
</dbReference>
<dbReference type="AlphaFoldDB" id="A0A287BCH3"/>
<dbReference type="FunCoup" id="A0A287BCH3">
    <property type="interactions" value="39"/>
</dbReference>
<reference evidence="11" key="4">
    <citation type="submission" date="2025-09" db="UniProtKB">
        <authorList>
            <consortium name="Ensembl"/>
        </authorList>
    </citation>
    <scope>IDENTIFICATION</scope>
</reference>
<keyword evidence="5" id="KW-0732">Signal</keyword>
<dbReference type="SMART" id="SM00076">
    <property type="entry name" value="IFabd"/>
    <property type="match status" value="1"/>
</dbReference>
<dbReference type="Gene3D" id="1.20.1250.10">
    <property type="match status" value="1"/>
</dbReference>
<proteinExistence type="inferred from homology"/>
<keyword evidence="12" id="KW-1185">Reference proteome</keyword>
<dbReference type="GO" id="GO:0005132">
    <property type="term" value="F:type I interferon receptor binding"/>
    <property type="evidence" value="ECO:0000318"/>
    <property type="project" value="GO_Central"/>
</dbReference>
<reference evidence="11" key="2">
    <citation type="journal article" date="2020" name="Gigascience">
        <title>An improved pig reference genome sequence to enable pig genetics and genomics research.</title>
        <authorList>
            <person name="Warr A."/>
            <person name="Affara N."/>
            <person name="Aken B."/>
            <person name="Beiki H."/>
            <person name="Bickhart D.M."/>
            <person name="Billis K."/>
            <person name="Chow W."/>
            <person name="Eory L."/>
            <person name="Finlayson H.A."/>
            <person name="Flicek P."/>
            <person name="Giron C.G."/>
            <person name="Griffin D.K."/>
            <person name="Hall R."/>
            <person name="Hannum G."/>
            <person name="Hourlier T."/>
            <person name="Howe K."/>
            <person name="Hume D.A."/>
            <person name="Izuogu O."/>
            <person name="Kim K."/>
            <person name="Koren S."/>
            <person name="Liu H."/>
            <person name="Manchanda N."/>
            <person name="Martin F.J."/>
            <person name="Nonneman D.J."/>
            <person name="O'Connor R.E."/>
            <person name="Phillippy A.M."/>
            <person name="Rohrer G.A."/>
            <person name="Rosen B.D."/>
            <person name="Rund L.A."/>
            <person name="Sargent C.A."/>
            <person name="Schook L.B."/>
            <person name="Schroeder S.G."/>
            <person name="Schwartz A.S."/>
            <person name="Skinner B.M."/>
            <person name="Talbot R."/>
            <person name="Tseng E."/>
            <person name="Tuggle C.K."/>
            <person name="Watson M."/>
            <person name="Smith T.P.L."/>
            <person name="Archibald A.L."/>
        </authorList>
    </citation>
    <scope>NUCLEOTIDE SEQUENCE [LARGE SCALE GENOMIC DNA]</scope>
    <source>
        <strain evidence="11">Duroc</strain>
    </source>
</reference>
<dbReference type="PANTHER" id="PTHR11691">
    <property type="entry name" value="TYPE I INTERFERON"/>
    <property type="match status" value="1"/>
</dbReference>
<evidence type="ECO:0000313" key="11">
    <source>
        <dbReference type="Ensembl" id="ENSSSCP00000053795.2"/>
    </source>
</evidence>
<organism evidence="11 12">
    <name type="scientific">Sus scrofa</name>
    <name type="common">Pig</name>
    <dbReference type="NCBI Taxonomy" id="9823"/>
    <lineage>
        <taxon>Eukaryota</taxon>
        <taxon>Metazoa</taxon>
        <taxon>Chordata</taxon>
        <taxon>Craniata</taxon>
        <taxon>Vertebrata</taxon>
        <taxon>Euteleostomi</taxon>
        <taxon>Mammalia</taxon>
        <taxon>Eutheria</taxon>
        <taxon>Laurasiatheria</taxon>
        <taxon>Artiodactyla</taxon>
        <taxon>Suina</taxon>
        <taxon>Suidae</taxon>
        <taxon>Sus</taxon>
    </lineage>
</organism>
<dbReference type="Bgee" id="ENSSSCG00000043301">
    <property type="expression patterns" value="Expressed in omentum and 37 other cell types or tissues"/>
</dbReference>
<dbReference type="GO" id="GO:0002312">
    <property type="term" value="P:B cell activation involved in immune response"/>
    <property type="evidence" value="ECO:0000318"/>
    <property type="project" value="GO_Central"/>
</dbReference>
<feature type="compositionally biased region" description="Low complexity" evidence="10">
    <location>
        <begin position="24"/>
        <end position="35"/>
    </location>
</feature>
<dbReference type="GO" id="GO:0005125">
    <property type="term" value="F:cytokine activity"/>
    <property type="evidence" value="ECO:0000318"/>
    <property type="project" value="GO_Central"/>
</dbReference>
<dbReference type="STRING" id="9823.ENSSSCP00000053795"/>
<dbReference type="GO" id="GO:0005615">
    <property type="term" value="C:extracellular space"/>
    <property type="evidence" value="ECO:0000318"/>
    <property type="project" value="GO_Central"/>
</dbReference>
<dbReference type="Ensembl" id="ENSSSCT00000037738.2">
    <property type="protein sequence ID" value="ENSSSCP00000053795.2"/>
    <property type="gene ID" value="ENSSSCG00000043301.1"/>
</dbReference>
<dbReference type="InterPro" id="IPR000471">
    <property type="entry name" value="Interferon_alpha/beta/delta"/>
</dbReference>
<reference evidence="12" key="1">
    <citation type="submission" date="2009-11" db="EMBL/GenBank/DDBJ databases">
        <authorList>
            <consortium name="Porcine genome sequencing project"/>
        </authorList>
    </citation>
    <scope>NUCLEOTIDE SEQUENCE [LARGE SCALE GENOMIC DNA]</scope>
    <source>
        <strain evidence="12">Duroc</strain>
    </source>
</reference>
<evidence type="ECO:0000256" key="9">
    <source>
        <dbReference type="RuleBase" id="RU000436"/>
    </source>
</evidence>
<sequence>MCSYLRHRPEGRSSNILESRVTESPTSARTAASARSPMAPTSAFLTALVLLSCNAICSLGCDLPQTHSLAHTRALRLLAQMRRISPFSCLDHRRDFGFPQEALGGNQVQKAQAMALVHEMLQQTFQLFSTEGSAAAWDESLLHQFCTGLDQQLRDLEACVMQEAGLEGTPLLEEDSILAVRKYFHRLTLYLQEKSYSPCAWEIVRAEVMRAFSSSTNLQDRLRRKE</sequence>
<evidence type="ECO:0000256" key="10">
    <source>
        <dbReference type="SAM" id="MobiDB-lite"/>
    </source>
</evidence>
<comment type="similarity">
    <text evidence="2 9">Belongs to the alpha/beta interferon family.</text>
</comment>
<dbReference type="PRINTS" id="PR00266">
    <property type="entry name" value="INTERFERONAB"/>
</dbReference>
<evidence type="ECO:0000256" key="5">
    <source>
        <dbReference type="ARBA" id="ARBA00022729"/>
    </source>
</evidence>
<comment type="function">
    <text evidence="8">Produced by macrophages, IFN-alpha have antiviral activities. Interferon stimulates the production of two enzymes: a protein kinase and an oligoadenylate synthetase.</text>
</comment>
<evidence type="ECO:0000256" key="6">
    <source>
        <dbReference type="ARBA" id="ARBA00023118"/>
    </source>
</evidence>
<dbReference type="GO" id="GO:0002250">
    <property type="term" value="P:adaptive immune response"/>
    <property type="evidence" value="ECO:0000318"/>
    <property type="project" value="GO_Central"/>
</dbReference>
<accession>A0A287BCH3</accession>
<dbReference type="GO" id="GO:0051607">
    <property type="term" value="P:defense response to virus"/>
    <property type="evidence" value="ECO:0007669"/>
    <property type="project" value="UniProtKB-KW"/>
</dbReference>
<dbReference type="PANTHER" id="PTHR11691:SF60">
    <property type="entry name" value="INTERFERON ALPHA-5"/>
    <property type="match status" value="1"/>
</dbReference>
<dbReference type="GeneTree" id="ENSGT01000000214430"/>
<evidence type="ECO:0000256" key="8">
    <source>
        <dbReference type="ARBA" id="ARBA00037609"/>
    </source>
</evidence>
<keyword evidence="3 9" id="KW-0202">Cytokine</keyword>
<evidence type="ECO:0000256" key="2">
    <source>
        <dbReference type="ARBA" id="ARBA00011033"/>
    </source>
</evidence>
<comment type="subcellular location">
    <subcellularLocation>
        <location evidence="1">Secreted</location>
    </subcellularLocation>
</comment>
<dbReference type="SMR" id="A0A287BCH3"/>
<dbReference type="GO" id="GO:0002286">
    <property type="term" value="P:T cell activation involved in immune response"/>
    <property type="evidence" value="ECO:0000318"/>
    <property type="project" value="GO_Central"/>
</dbReference>
<keyword evidence="6 9" id="KW-0051">Antiviral defense</keyword>